<name>A0A9X2BKF1_9FLAO</name>
<evidence type="ECO:0000313" key="1">
    <source>
        <dbReference type="EMBL" id="MCK8140633.1"/>
    </source>
</evidence>
<sequence length="377" mass="43501">MEKKFRILILSASLFVLHSCGTYRVNKTSEFVKIADLQSLNGNYIARSKVTKSNKNLSSLLQNFNINDEKADFVNLTFKEPDTVKLTYLADSKSGTLERELILKGVRKSKFLEIYFSKQQSFIPLIYSTINVRRIRIGQDKNGELLIMDFFDNSGNFLVFGAGSSSERACHYSKSDKYMGLLPTFINGKWGFSNSKKELVIAPKYDFVYAFNNNTAKVKRNGKWGIIDPDGTEIIPLEFDVITADYLYNKQPIYLVEKNNKKGIIDLLGKEIVPTLYDEIDRLYYPEFRLKLGDKYGFGTNEKVIIPAIYSEVDWFGTSDYVVAKRKGNIYLVDKEGFEYVTELYQLKEVLFKNQTHEYKPILSSKRKINFDEQFSN</sequence>
<accession>A0A9X2BKF1</accession>
<comment type="caution">
    <text evidence="1">The sequence shown here is derived from an EMBL/GenBank/DDBJ whole genome shotgun (WGS) entry which is preliminary data.</text>
</comment>
<dbReference type="AlphaFoldDB" id="A0A9X2BKF1"/>
<dbReference type="InterPro" id="IPR032774">
    <property type="entry name" value="WG_beta_rep"/>
</dbReference>
<dbReference type="Pfam" id="PF14903">
    <property type="entry name" value="WG_beta_rep"/>
    <property type="match status" value="2"/>
</dbReference>
<dbReference type="Proteomes" id="UP001139260">
    <property type="component" value="Unassembled WGS sequence"/>
</dbReference>
<dbReference type="PANTHER" id="PTHR37841">
    <property type="entry name" value="GLR2918 PROTEIN"/>
    <property type="match status" value="1"/>
</dbReference>
<reference evidence="1" key="1">
    <citation type="submission" date="2022-04" db="EMBL/GenBank/DDBJ databases">
        <title>Flavobacterium pygoscelis sp. nov. isolated from Chinstrap chick (Pygoscelis antarcticus).</title>
        <authorList>
            <person name="Irgang R."/>
            <person name="Poblete-Morales M."/>
            <person name="Avendano-Herrera R."/>
        </authorList>
    </citation>
    <scope>NUCLEOTIDE SEQUENCE</scope>
    <source>
        <strain evidence="1">I-SCBP12n</strain>
    </source>
</reference>
<proteinExistence type="predicted"/>
<keyword evidence="2" id="KW-1185">Reference proteome</keyword>
<evidence type="ECO:0000313" key="2">
    <source>
        <dbReference type="Proteomes" id="UP001139260"/>
    </source>
</evidence>
<protein>
    <submittedName>
        <fullName evidence="1">WG repeat-containing protein</fullName>
    </submittedName>
</protein>
<dbReference type="EMBL" id="JALNUB010000001">
    <property type="protein sequence ID" value="MCK8140633.1"/>
    <property type="molecule type" value="Genomic_DNA"/>
</dbReference>
<dbReference type="PANTHER" id="PTHR37841:SF1">
    <property type="entry name" value="DUF3298 DOMAIN-CONTAINING PROTEIN"/>
    <property type="match status" value="1"/>
</dbReference>
<organism evidence="1 2">
    <name type="scientific">Flavobacterium pygoscelis</name>
    <dbReference type="NCBI Taxonomy" id="2893176"/>
    <lineage>
        <taxon>Bacteria</taxon>
        <taxon>Pseudomonadati</taxon>
        <taxon>Bacteroidota</taxon>
        <taxon>Flavobacteriia</taxon>
        <taxon>Flavobacteriales</taxon>
        <taxon>Flavobacteriaceae</taxon>
        <taxon>Flavobacterium</taxon>
    </lineage>
</organism>
<dbReference type="RefSeq" id="WP_248427363.1">
    <property type="nucleotide sequence ID" value="NZ_JALNUB010000001.1"/>
</dbReference>
<gene>
    <name evidence="1" type="ORF">MW871_01875</name>
</gene>